<dbReference type="AlphaFoldDB" id="A0A370S1U6"/>
<gene>
    <name evidence="1" type="ORF">DEU51_124101</name>
</gene>
<name>A0A370S1U6_PSEJE</name>
<organism evidence="1 2">
    <name type="scientific">Pseudomonas jessenii</name>
    <dbReference type="NCBI Taxonomy" id="77298"/>
    <lineage>
        <taxon>Bacteria</taxon>
        <taxon>Pseudomonadati</taxon>
        <taxon>Pseudomonadota</taxon>
        <taxon>Gammaproteobacteria</taxon>
        <taxon>Pseudomonadales</taxon>
        <taxon>Pseudomonadaceae</taxon>
        <taxon>Pseudomonas</taxon>
    </lineage>
</organism>
<sequence length="88" mass="9412">MTKVTYSITIHDLHRLEGGVVCGDEAAVAVLDNGREIHRERFFGKCTSPSGYTRKYCGKPGLTAALISGNCRMGFSLSEPAKAAPAHS</sequence>
<protein>
    <submittedName>
        <fullName evidence="1">Uncharacterized protein</fullName>
    </submittedName>
</protein>
<reference evidence="1 2" key="1">
    <citation type="submission" date="2018-07" db="EMBL/GenBank/DDBJ databases">
        <title>Genome sequencing of rice bacterial endophytes.</title>
        <authorList>
            <person name="Venturi V."/>
        </authorList>
    </citation>
    <scope>NUCLEOTIDE SEQUENCE [LARGE SCALE GENOMIC DNA]</scope>
    <source>
        <strain evidence="1 2">E2333</strain>
    </source>
</reference>
<evidence type="ECO:0000313" key="1">
    <source>
        <dbReference type="EMBL" id="RDL13624.1"/>
    </source>
</evidence>
<dbReference type="RefSeq" id="WP_115148321.1">
    <property type="nucleotide sequence ID" value="NZ_QRAV01000024.1"/>
</dbReference>
<evidence type="ECO:0000313" key="2">
    <source>
        <dbReference type="Proteomes" id="UP000255365"/>
    </source>
</evidence>
<accession>A0A370S1U6</accession>
<comment type="caution">
    <text evidence="1">The sequence shown here is derived from an EMBL/GenBank/DDBJ whole genome shotgun (WGS) entry which is preliminary data.</text>
</comment>
<dbReference type="Proteomes" id="UP000255365">
    <property type="component" value="Unassembled WGS sequence"/>
</dbReference>
<dbReference type="EMBL" id="QRAV01000024">
    <property type="protein sequence ID" value="RDL13624.1"/>
    <property type="molecule type" value="Genomic_DNA"/>
</dbReference>
<proteinExistence type="predicted"/>